<dbReference type="Proteomes" id="UP000070501">
    <property type="component" value="Unassembled WGS sequence"/>
</dbReference>
<keyword evidence="3" id="KW-1185">Reference proteome</keyword>
<gene>
    <name evidence="2" type="ORF">Micbo1qcDRAFT_170731</name>
</gene>
<dbReference type="EMBL" id="KQ964245">
    <property type="protein sequence ID" value="KXJ96982.1"/>
    <property type="molecule type" value="Genomic_DNA"/>
</dbReference>
<proteinExistence type="predicted"/>
<sequence length="158" mass="17433">MARDKAGSSQTASGQARERSRVMSSSGSAERCVGLVVCARAARNTEARREELWRLRGRNPDRRERTPTRMDACTEERQDAGFSDASPGRSHLVGRLPIEALGGPWRKAWVGTAEGLALRLLFLDDTVRRPRYTRTHDLDSLQVASSRRRPLGSAVGGC</sequence>
<evidence type="ECO:0000313" key="3">
    <source>
        <dbReference type="Proteomes" id="UP000070501"/>
    </source>
</evidence>
<feature type="region of interest" description="Disordered" evidence="1">
    <location>
        <begin position="1"/>
        <end position="29"/>
    </location>
</feature>
<name>A0A136JIL0_9PEZI</name>
<feature type="region of interest" description="Disordered" evidence="1">
    <location>
        <begin position="58"/>
        <end position="89"/>
    </location>
</feature>
<protein>
    <submittedName>
        <fullName evidence="2">Uncharacterized protein</fullName>
    </submittedName>
</protein>
<feature type="compositionally biased region" description="Basic and acidic residues" evidence="1">
    <location>
        <begin position="58"/>
        <end position="79"/>
    </location>
</feature>
<evidence type="ECO:0000313" key="2">
    <source>
        <dbReference type="EMBL" id="KXJ96982.1"/>
    </source>
</evidence>
<reference evidence="3" key="1">
    <citation type="submission" date="2016-02" db="EMBL/GenBank/DDBJ databases">
        <title>Draft genome sequence of Microdochium bolleyi, a fungal endophyte of beachgrass.</title>
        <authorList>
            <consortium name="DOE Joint Genome Institute"/>
            <person name="David A.S."/>
            <person name="May G."/>
            <person name="Haridas S."/>
            <person name="Lim J."/>
            <person name="Wang M."/>
            <person name="Labutti K."/>
            <person name="Lipzen A."/>
            <person name="Barry K."/>
            <person name="Grigoriev I.V."/>
        </authorList>
    </citation>
    <scope>NUCLEOTIDE SEQUENCE [LARGE SCALE GENOMIC DNA]</scope>
    <source>
        <strain evidence="3">J235TASD1</strain>
    </source>
</reference>
<accession>A0A136JIL0</accession>
<organism evidence="2 3">
    <name type="scientific">Microdochium bolleyi</name>
    <dbReference type="NCBI Taxonomy" id="196109"/>
    <lineage>
        <taxon>Eukaryota</taxon>
        <taxon>Fungi</taxon>
        <taxon>Dikarya</taxon>
        <taxon>Ascomycota</taxon>
        <taxon>Pezizomycotina</taxon>
        <taxon>Sordariomycetes</taxon>
        <taxon>Xylariomycetidae</taxon>
        <taxon>Xylariales</taxon>
        <taxon>Microdochiaceae</taxon>
        <taxon>Microdochium</taxon>
    </lineage>
</organism>
<dbReference type="AlphaFoldDB" id="A0A136JIL0"/>
<evidence type="ECO:0000256" key="1">
    <source>
        <dbReference type="SAM" id="MobiDB-lite"/>
    </source>
</evidence>
<dbReference type="InParanoid" id="A0A136JIL0"/>